<keyword evidence="1" id="KW-0472">Membrane</keyword>
<dbReference type="PANTHER" id="PTHR42077">
    <property type="entry name" value="YALI0F30239P"/>
    <property type="match status" value="1"/>
</dbReference>
<dbReference type="HOGENOM" id="CLU_150197_1_1_1"/>
<sequence length="123" mass="13648">MGALSRLLPVILVILLVVALAAIGLVIYSIAMDVKDNTKKKMEKKNVAFSREGAKVGVKEMQAEEYQDRTQSVLVNMWENSRYRSDQGKEEEGLNIENTEMGRIRSADGKRVTSSIFGIIISG</sequence>
<keyword evidence="3" id="KW-1185">Reference proteome</keyword>
<keyword evidence="1" id="KW-0812">Transmembrane</keyword>
<accession>F2S0I3</accession>
<dbReference type="Proteomes" id="UP000009172">
    <property type="component" value="Unassembled WGS sequence"/>
</dbReference>
<organism evidence="2 3">
    <name type="scientific">Trichophyton tonsurans (strain CBS 112818)</name>
    <name type="common">Scalp ringworm fungus</name>
    <dbReference type="NCBI Taxonomy" id="647933"/>
    <lineage>
        <taxon>Eukaryota</taxon>
        <taxon>Fungi</taxon>
        <taxon>Dikarya</taxon>
        <taxon>Ascomycota</taxon>
        <taxon>Pezizomycotina</taxon>
        <taxon>Eurotiomycetes</taxon>
        <taxon>Eurotiomycetidae</taxon>
        <taxon>Onygenales</taxon>
        <taxon>Arthrodermataceae</taxon>
        <taxon>Trichophyton</taxon>
    </lineage>
</organism>
<protein>
    <submittedName>
        <fullName evidence="2">Uncharacterized protein</fullName>
    </submittedName>
</protein>
<name>F2S0I3_TRIT1</name>
<dbReference type="AlphaFoldDB" id="F2S0I3"/>
<evidence type="ECO:0000313" key="3">
    <source>
        <dbReference type="Proteomes" id="UP000009172"/>
    </source>
</evidence>
<proteinExistence type="predicted"/>
<dbReference type="EMBL" id="GG698499">
    <property type="protein sequence ID" value="EGD97082.1"/>
    <property type="molecule type" value="Genomic_DNA"/>
</dbReference>
<dbReference type="PANTHER" id="PTHR42077:SF1">
    <property type="entry name" value="YALI0F30239P"/>
    <property type="match status" value="1"/>
</dbReference>
<evidence type="ECO:0000256" key="1">
    <source>
        <dbReference type="SAM" id="Phobius"/>
    </source>
</evidence>
<feature type="transmembrane region" description="Helical" evidence="1">
    <location>
        <begin position="6"/>
        <end position="31"/>
    </location>
</feature>
<dbReference type="OrthoDB" id="4083871at2759"/>
<gene>
    <name evidence="2" type="ORF">TESG_04501</name>
</gene>
<reference evidence="3" key="1">
    <citation type="journal article" date="2012" name="MBio">
        <title>Comparative genome analysis of Trichophyton rubrum and related dermatophytes reveals candidate genes involved in infection.</title>
        <authorList>
            <person name="Martinez D.A."/>
            <person name="Oliver B.G."/>
            <person name="Graeser Y."/>
            <person name="Goldberg J.M."/>
            <person name="Li W."/>
            <person name="Martinez-Rossi N.M."/>
            <person name="Monod M."/>
            <person name="Shelest E."/>
            <person name="Barton R.C."/>
            <person name="Birch E."/>
            <person name="Brakhage A.A."/>
            <person name="Chen Z."/>
            <person name="Gurr S.J."/>
            <person name="Heiman D."/>
            <person name="Heitman J."/>
            <person name="Kosti I."/>
            <person name="Rossi A."/>
            <person name="Saif S."/>
            <person name="Samalova M."/>
            <person name="Saunders C.W."/>
            <person name="Shea T."/>
            <person name="Summerbell R.C."/>
            <person name="Xu J."/>
            <person name="Young S."/>
            <person name="Zeng Q."/>
            <person name="Birren B.W."/>
            <person name="Cuomo C.A."/>
            <person name="White T.C."/>
        </authorList>
    </citation>
    <scope>NUCLEOTIDE SEQUENCE [LARGE SCALE GENOMIC DNA]</scope>
    <source>
        <strain evidence="3">CBS 112818</strain>
    </source>
</reference>
<keyword evidence="1" id="KW-1133">Transmembrane helix</keyword>
<evidence type="ECO:0000313" key="2">
    <source>
        <dbReference type="EMBL" id="EGD97082.1"/>
    </source>
</evidence>